<reference evidence="2" key="1">
    <citation type="submission" date="2020-03" db="EMBL/GenBank/DDBJ databases">
        <title>A high-quality chromosome-level genome assembly of a woody plant with both climbing and erect habits, Rhamnella rubrinervis.</title>
        <authorList>
            <person name="Lu Z."/>
            <person name="Yang Y."/>
            <person name="Zhu X."/>
            <person name="Sun Y."/>
        </authorList>
    </citation>
    <scope>NUCLEOTIDE SEQUENCE</scope>
    <source>
        <strain evidence="2">BYM</strain>
        <tissue evidence="2">Leaf</tissue>
    </source>
</reference>
<dbReference type="InterPro" id="IPR015410">
    <property type="entry name" value="DUF1985"/>
</dbReference>
<dbReference type="OrthoDB" id="1112035at2759"/>
<keyword evidence="3" id="KW-1185">Reference proteome</keyword>
<dbReference type="PANTHER" id="PTHR48449:SF1">
    <property type="entry name" value="DUF1985 DOMAIN-CONTAINING PROTEIN"/>
    <property type="match status" value="1"/>
</dbReference>
<dbReference type="PANTHER" id="PTHR48449">
    <property type="entry name" value="DUF1985 DOMAIN-CONTAINING PROTEIN"/>
    <property type="match status" value="1"/>
</dbReference>
<evidence type="ECO:0000313" key="3">
    <source>
        <dbReference type="Proteomes" id="UP000796880"/>
    </source>
</evidence>
<dbReference type="EMBL" id="VOIH02000007">
    <property type="protein sequence ID" value="KAF3442930.1"/>
    <property type="molecule type" value="Genomic_DNA"/>
</dbReference>
<comment type="caution">
    <text evidence="2">The sequence shown here is derived from an EMBL/GenBank/DDBJ whole genome shotgun (WGS) entry which is preliminary data.</text>
</comment>
<dbReference type="Proteomes" id="UP000796880">
    <property type="component" value="Unassembled WGS sequence"/>
</dbReference>
<accession>A0A8K0GZL6</accession>
<feature type="domain" description="DUF1985" evidence="1">
    <location>
        <begin position="3"/>
        <end position="124"/>
    </location>
</feature>
<dbReference type="Pfam" id="PF09331">
    <property type="entry name" value="DUF1985"/>
    <property type="match status" value="1"/>
</dbReference>
<evidence type="ECO:0000313" key="2">
    <source>
        <dbReference type="EMBL" id="KAF3442930.1"/>
    </source>
</evidence>
<sequence>MEFNFNDKGAIFTWKEFGLITGLKMKHLLDAIPPPSSNQIRNKYLGDIKKIRNRDVRNSFMNLKRSNLEDKDDMVKLTLIYFLECGILGKESQVGINEQHLSMVEDLNYFNQYAWGLESYNATIISMHRALGLRQGKLNESATYSLCLGYETIPLMGDLYANKLYVIGRLRAINADEESIYEQNENCPIPPLEQYVNEGPTNFDHEHEGFSYYHQQQHASNVEIPTINDFARPSTSSHYFLSIDSMQELQSIDMKVERMAIDVQSIDMRVDRMATEFSEFRLDTMQAFRSMQDSMQEAFEFMRKQYHPGHHDTHMHDATEDVAMGDEGGALDLNMNMVDDDSEVQYVTPSKMVQRGATY</sequence>
<proteinExistence type="predicted"/>
<name>A0A8K0GZL6_9ROSA</name>
<evidence type="ECO:0000259" key="1">
    <source>
        <dbReference type="Pfam" id="PF09331"/>
    </source>
</evidence>
<organism evidence="2 3">
    <name type="scientific">Rhamnella rubrinervis</name>
    <dbReference type="NCBI Taxonomy" id="2594499"/>
    <lineage>
        <taxon>Eukaryota</taxon>
        <taxon>Viridiplantae</taxon>
        <taxon>Streptophyta</taxon>
        <taxon>Embryophyta</taxon>
        <taxon>Tracheophyta</taxon>
        <taxon>Spermatophyta</taxon>
        <taxon>Magnoliopsida</taxon>
        <taxon>eudicotyledons</taxon>
        <taxon>Gunneridae</taxon>
        <taxon>Pentapetalae</taxon>
        <taxon>rosids</taxon>
        <taxon>fabids</taxon>
        <taxon>Rosales</taxon>
        <taxon>Rhamnaceae</taxon>
        <taxon>rhamnoid group</taxon>
        <taxon>Rhamneae</taxon>
        <taxon>Rhamnella</taxon>
    </lineage>
</organism>
<protein>
    <recommendedName>
        <fullName evidence="1">DUF1985 domain-containing protein</fullName>
    </recommendedName>
</protein>
<dbReference type="AlphaFoldDB" id="A0A8K0GZL6"/>
<gene>
    <name evidence="2" type="ORF">FNV43_RR16848</name>
</gene>